<keyword evidence="2" id="KW-0255">Endonuclease</keyword>
<gene>
    <name evidence="2" type="ORF">B0H16DRAFT_1675539</name>
</gene>
<feature type="domain" description="Endonuclease/exonuclease/phosphatase" evidence="1">
    <location>
        <begin position="4"/>
        <end position="306"/>
    </location>
</feature>
<dbReference type="GO" id="GO:0000175">
    <property type="term" value="F:3'-5'-RNA exonuclease activity"/>
    <property type="evidence" value="ECO:0007669"/>
    <property type="project" value="TreeGrafter"/>
</dbReference>
<dbReference type="Pfam" id="PF03372">
    <property type="entry name" value="Exo_endo_phos"/>
    <property type="match status" value="1"/>
</dbReference>
<dbReference type="InterPro" id="IPR036691">
    <property type="entry name" value="Endo/exonu/phosph_ase_sf"/>
</dbReference>
<keyword evidence="2" id="KW-0378">Hydrolase</keyword>
<evidence type="ECO:0000313" key="2">
    <source>
        <dbReference type="EMBL" id="KAJ7748989.1"/>
    </source>
</evidence>
<dbReference type="InterPro" id="IPR050410">
    <property type="entry name" value="CCR4/nocturin_mRNA_transcr"/>
</dbReference>
<dbReference type="EMBL" id="JARKIB010000071">
    <property type="protein sequence ID" value="KAJ7748989.1"/>
    <property type="molecule type" value="Genomic_DNA"/>
</dbReference>
<proteinExistence type="predicted"/>
<keyword evidence="3" id="KW-1185">Reference proteome</keyword>
<dbReference type="GO" id="GO:0004519">
    <property type="term" value="F:endonuclease activity"/>
    <property type="evidence" value="ECO:0007669"/>
    <property type="project" value="UniProtKB-KW"/>
</dbReference>
<dbReference type="AlphaFoldDB" id="A0AAD7N6P5"/>
<dbReference type="CDD" id="cd09083">
    <property type="entry name" value="EEP-1"/>
    <property type="match status" value="1"/>
</dbReference>
<dbReference type="SUPFAM" id="SSF56219">
    <property type="entry name" value="DNase I-like"/>
    <property type="match status" value="1"/>
</dbReference>
<comment type="caution">
    <text evidence="2">The sequence shown here is derived from an EMBL/GenBank/DDBJ whole genome shotgun (WGS) entry which is preliminary data.</text>
</comment>
<sequence length="315" mass="34786">MRFATWNLRYDAQPDKITVQQSLDSLPDPLLEPKYLRTDGEQPWSLRRLRVAEQLISEGVVIAGFQEALVRQVHDLAELLGEDWGWVGVGRDDGAQAGEYNPIFYKRTEFVLRSYDTFWTSNTPFTPSRFPGAGSFRICTTVRLQRRGTGQEFVVLNTHLDDRSDAQRCLAASMVLARARYEAVTGTTAFPVFVLGDFNSPPTGSDAGAYEITIGAQPPVALPEDFAAKFAVPAGSPPFVLHDLRAHTPRRAVSGNYATWIGFTAPNDTHLWTRIDFVFGGGNGWESTGYKVGSALTDDGVLASDHQPVFADVRI</sequence>
<dbReference type="PANTHER" id="PTHR12121">
    <property type="entry name" value="CARBON CATABOLITE REPRESSOR PROTEIN 4"/>
    <property type="match status" value="1"/>
</dbReference>
<protein>
    <submittedName>
        <fullName evidence="2">Endonuclease/exonuclease/phosphatase</fullName>
    </submittedName>
</protein>
<evidence type="ECO:0000259" key="1">
    <source>
        <dbReference type="Pfam" id="PF03372"/>
    </source>
</evidence>
<dbReference type="PANTHER" id="PTHR12121:SF36">
    <property type="entry name" value="ENDONUCLEASE_EXONUCLEASE_PHOSPHATASE DOMAIN-CONTAINING PROTEIN"/>
    <property type="match status" value="1"/>
</dbReference>
<organism evidence="2 3">
    <name type="scientific">Mycena metata</name>
    <dbReference type="NCBI Taxonomy" id="1033252"/>
    <lineage>
        <taxon>Eukaryota</taxon>
        <taxon>Fungi</taxon>
        <taxon>Dikarya</taxon>
        <taxon>Basidiomycota</taxon>
        <taxon>Agaricomycotina</taxon>
        <taxon>Agaricomycetes</taxon>
        <taxon>Agaricomycetidae</taxon>
        <taxon>Agaricales</taxon>
        <taxon>Marasmiineae</taxon>
        <taxon>Mycenaceae</taxon>
        <taxon>Mycena</taxon>
    </lineage>
</organism>
<accession>A0AAD7N6P5</accession>
<dbReference type="Gene3D" id="3.60.10.10">
    <property type="entry name" value="Endonuclease/exonuclease/phosphatase"/>
    <property type="match status" value="1"/>
</dbReference>
<reference evidence="2" key="1">
    <citation type="submission" date="2023-03" db="EMBL/GenBank/DDBJ databases">
        <title>Massive genome expansion in bonnet fungi (Mycena s.s.) driven by repeated elements and novel gene families across ecological guilds.</title>
        <authorList>
            <consortium name="Lawrence Berkeley National Laboratory"/>
            <person name="Harder C.B."/>
            <person name="Miyauchi S."/>
            <person name="Viragh M."/>
            <person name="Kuo A."/>
            <person name="Thoen E."/>
            <person name="Andreopoulos B."/>
            <person name="Lu D."/>
            <person name="Skrede I."/>
            <person name="Drula E."/>
            <person name="Henrissat B."/>
            <person name="Morin E."/>
            <person name="Kohler A."/>
            <person name="Barry K."/>
            <person name="LaButti K."/>
            <person name="Morin E."/>
            <person name="Salamov A."/>
            <person name="Lipzen A."/>
            <person name="Mereny Z."/>
            <person name="Hegedus B."/>
            <person name="Baldrian P."/>
            <person name="Stursova M."/>
            <person name="Weitz H."/>
            <person name="Taylor A."/>
            <person name="Grigoriev I.V."/>
            <person name="Nagy L.G."/>
            <person name="Martin F."/>
            <person name="Kauserud H."/>
        </authorList>
    </citation>
    <scope>NUCLEOTIDE SEQUENCE</scope>
    <source>
        <strain evidence="2">CBHHK182m</strain>
    </source>
</reference>
<keyword evidence="2" id="KW-0540">Nuclease</keyword>
<evidence type="ECO:0000313" key="3">
    <source>
        <dbReference type="Proteomes" id="UP001215598"/>
    </source>
</evidence>
<dbReference type="Proteomes" id="UP001215598">
    <property type="component" value="Unassembled WGS sequence"/>
</dbReference>
<dbReference type="InterPro" id="IPR005135">
    <property type="entry name" value="Endo/exonuclease/phosphatase"/>
</dbReference>
<name>A0AAD7N6P5_9AGAR</name>